<proteinExistence type="predicted"/>
<name>A0A0C2TLP1_AMAMK</name>
<protein>
    <submittedName>
        <fullName evidence="2">Uncharacterized protein</fullName>
    </submittedName>
</protein>
<dbReference type="InParanoid" id="A0A0C2TLP1"/>
<organism evidence="2 3">
    <name type="scientific">Amanita muscaria (strain Koide BX008)</name>
    <dbReference type="NCBI Taxonomy" id="946122"/>
    <lineage>
        <taxon>Eukaryota</taxon>
        <taxon>Fungi</taxon>
        <taxon>Dikarya</taxon>
        <taxon>Basidiomycota</taxon>
        <taxon>Agaricomycotina</taxon>
        <taxon>Agaricomycetes</taxon>
        <taxon>Agaricomycetidae</taxon>
        <taxon>Agaricales</taxon>
        <taxon>Pluteineae</taxon>
        <taxon>Amanitaceae</taxon>
        <taxon>Amanita</taxon>
    </lineage>
</organism>
<evidence type="ECO:0000256" key="1">
    <source>
        <dbReference type="SAM" id="MobiDB-lite"/>
    </source>
</evidence>
<accession>A0A0C2TLP1</accession>
<dbReference type="Proteomes" id="UP000054549">
    <property type="component" value="Unassembled WGS sequence"/>
</dbReference>
<keyword evidence="3" id="KW-1185">Reference proteome</keyword>
<dbReference type="AlphaFoldDB" id="A0A0C2TLP1"/>
<feature type="compositionally biased region" description="Acidic residues" evidence="1">
    <location>
        <begin position="99"/>
        <end position="109"/>
    </location>
</feature>
<reference evidence="2 3" key="1">
    <citation type="submission" date="2014-04" db="EMBL/GenBank/DDBJ databases">
        <title>Evolutionary Origins and Diversification of the Mycorrhizal Mutualists.</title>
        <authorList>
            <consortium name="DOE Joint Genome Institute"/>
            <consortium name="Mycorrhizal Genomics Consortium"/>
            <person name="Kohler A."/>
            <person name="Kuo A."/>
            <person name="Nagy L.G."/>
            <person name="Floudas D."/>
            <person name="Copeland A."/>
            <person name="Barry K.W."/>
            <person name="Cichocki N."/>
            <person name="Veneault-Fourrey C."/>
            <person name="LaButti K."/>
            <person name="Lindquist E.A."/>
            <person name="Lipzen A."/>
            <person name="Lundell T."/>
            <person name="Morin E."/>
            <person name="Murat C."/>
            <person name="Riley R."/>
            <person name="Ohm R."/>
            <person name="Sun H."/>
            <person name="Tunlid A."/>
            <person name="Henrissat B."/>
            <person name="Grigoriev I.V."/>
            <person name="Hibbett D.S."/>
            <person name="Martin F."/>
        </authorList>
    </citation>
    <scope>NUCLEOTIDE SEQUENCE [LARGE SCALE GENOMIC DNA]</scope>
    <source>
        <strain evidence="2 3">Koide BX008</strain>
    </source>
</reference>
<dbReference type="HOGENOM" id="CLU_1776979_0_0_1"/>
<evidence type="ECO:0000313" key="3">
    <source>
        <dbReference type="Proteomes" id="UP000054549"/>
    </source>
</evidence>
<dbReference type="EMBL" id="KN818229">
    <property type="protein sequence ID" value="KIL68014.1"/>
    <property type="molecule type" value="Genomic_DNA"/>
</dbReference>
<feature type="region of interest" description="Disordered" evidence="1">
    <location>
        <begin position="89"/>
        <end position="112"/>
    </location>
</feature>
<sequence length="146" mass="16912">MQQEDLTPTVMSLEENLATLSVEQAYTIRVYNGVRVINGRIHTGYHELEFADKESDDQSDNQCPREEDCIRKRRVAALAQAARKKRFDRGPVELYSSDSDGEEPEELSDIENARRTDPVWFERVKKNTEAYIVKREAIEHQRTPAN</sequence>
<gene>
    <name evidence="2" type="ORF">M378DRAFT_176793</name>
</gene>
<evidence type="ECO:0000313" key="2">
    <source>
        <dbReference type="EMBL" id="KIL68014.1"/>
    </source>
</evidence>